<dbReference type="Pfam" id="PF00672">
    <property type="entry name" value="HAMP"/>
    <property type="match status" value="1"/>
</dbReference>
<dbReference type="InterPro" id="IPR003660">
    <property type="entry name" value="HAMP_dom"/>
</dbReference>
<keyword evidence="1" id="KW-0812">Transmembrane</keyword>
<evidence type="ECO:0000259" key="3">
    <source>
        <dbReference type="PROSITE" id="PS50885"/>
    </source>
</evidence>
<dbReference type="NCBIfam" id="TIGR00254">
    <property type="entry name" value="GGDEF"/>
    <property type="match status" value="1"/>
</dbReference>
<dbReference type="InterPro" id="IPR019247">
    <property type="entry name" value="Histidine_kinase_BarA_N"/>
</dbReference>
<dbReference type="SUPFAM" id="SSF141868">
    <property type="entry name" value="EAL domain-like"/>
    <property type="match status" value="1"/>
</dbReference>
<comment type="caution">
    <text evidence="5">The sequence shown here is derived from an EMBL/GenBank/DDBJ whole genome shotgun (WGS) entry which is preliminary data.</text>
</comment>
<dbReference type="InterPro" id="IPR001633">
    <property type="entry name" value="EAL_dom"/>
</dbReference>
<dbReference type="Gene3D" id="3.30.70.270">
    <property type="match status" value="1"/>
</dbReference>
<name>A0ABV0EBE5_9BURK</name>
<dbReference type="PROSITE" id="PS50887">
    <property type="entry name" value="GGDEF"/>
    <property type="match status" value="1"/>
</dbReference>
<protein>
    <submittedName>
        <fullName evidence="5">EAL domain-containing protein</fullName>
    </submittedName>
</protein>
<dbReference type="Gene3D" id="3.20.20.450">
    <property type="entry name" value="EAL domain"/>
    <property type="match status" value="1"/>
</dbReference>
<dbReference type="PANTHER" id="PTHR33121:SF23">
    <property type="entry name" value="CYCLIC DI-GMP PHOSPHODIESTERASE PDEB"/>
    <property type="match status" value="1"/>
</dbReference>
<dbReference type="PANTHER" id="PTHR33121">
    <property type="entry name" value="CYCLIC DI-GMP PHOSPHODIESTERASE PDEF"/>
    <property type="match status" value="1"/>
</dbReference>
<dbReference type="SMART" id="SM00267">
    <property type="entry name" value="GGDEF"/>
    <property type="match status" value="1"/>
</dbReference>
<dbReference type="CDD" id="cd01948">
    <property type="entry name" value="EAL"/>
    <property type="match status" value="1"/>
</dbReference>
<keyword evidence="1" id="KW-0472">Membrane</keyword>
<dbReference type="SUPFAM" id="SSF158472">
    <property type="entry name" value="HAMP domain-like"/>
    <property type="match status" value="1"/>
</dbReference>
<keyword evidence="6" id="KW-1185">Reference proteome</keyword>
<dbReference type="SMART" id="SM00052">
    <property type="entry name" value="EAL"/>
    <property type="match status" value="1"/>
</dbReference>
<dbReference type="InterPro" id="IPR043128">
    <property type="entry name" value="Rev_trsase/Diguanyl_cyclase"/>
</dbReference>
<dbReference type="InterPro" id="IPR050706">
    <property type="entry name" value="Cyclic-di-GMP_PDE-like"/>
</dbReference>
<dbReference type="CDD" id="cd01949">
    <property type="entry name" value="GGDEF"/>
    <property type="match status" value="1"/>
</dbReference>
<proteinExistence type="predicted"/>
<dbReference type="Pfam" id="PF00990">
    <property type="entry name" value="GGDEF"/>
    <property type="match status" value="1"/>
</dbReference>
<dbReference type="Pfam" id="PF09984">
    <property type="entry name" value="sCache_4"/>
    <property type="match status" value="1"/>
</dbReference>
<accession>A0ABV0EBE5</accession>
<feature type="domain" description="EAL" evidence="2">
    <location>
        <begin position="436"/>
        <end position="692"/>
    </location>
</feature>
<feature type="domain" description="GGDEF" evidence="4">
    <location>
        <begin position="292"/>
        <end position="425"/>
    </location>
</feature>
<dbReference type="EMBL" id="JBAJEX010000001">
    <property type="protein sequence ID" value="MEO1765983.1"/>
    <property type="molecule type" value="Genomic_DNA"/>
</dbReference>
<dbReference type="InterPro" id="IPR035919">
    <property type="entry name" value="EAL_sf"/>
</dbReference>
<evidence type="ECO:0000313" key="6">
    <source>
        <dbReference type="Proteomes" id="UP001482231"/>
    </source>
</evidence>
<organism evidence="5 6">
    <name type="scientific">Thiobacter aerophilum</name>
    <dbReference type="NCBI Taxonomy" id="3121275"/>
    <lineage>
        <taxon>Bacteria</taxon>
        <taxon>Pseudomonadati</taxon>
        <taxon>Pseudomonadota</taxon>
        <taxon>Betaproteobacteria</taxon>
        <taxon>Burkholderiales</taxon>
        <taxon>Thiobacteraceae</taxon>
        <taxon>Thiobacter</taxon>
    </lineage>
</organism>
<dbReference type="SUPFAM" id="SSF55073">
    <property type="entry name" value="Nucleotide cyclase"/>
    <property type="match status" value="1"/>
</dbReference>
<feature type="domain" description="HAMP" evidence="3">
    <location>
        <begin position="193"/>
        <end position="245"/>
    </location>
</feature>
<dbReference type="InterPro" id="IPR029787">
    <property type="entry name" value="Nucleotide_cyclase"/>
</dbReference>
<dbReference type="InterPro" id="IPR000160">
    <property type="entry name" value="GGDEF_dom"/>
</dbReference>
<evidence type="ECO:0000259" key="4">
    <source>
        <dbReference type="PROSITE" id="PS50887"/>
    </source>
</evidence>
<dbReference type="CDD" id="cd06225">
    <property type="entry name" value="HAMP"/>
    <property type="match status" value="1"/>
</dbReference>
<dbReference type="SMART" id="SM00304">
    <property type="entry name" value="HAMP"/>
    <property type="match status" value="1"/>
</dbReference>
<dbReference type="PROSITE" id="PS50885">
    <property type="entry name" value="HAMP"/>
    <property type="match status" value="1"/>
</dbReference>
<dbReference type="Proteomes" id="UP001482231">
    <property type="component" value="Unassembled WGS sequence"/>
</dbReference>
<evidence type="ECO:0000256" key="1">
    <source>
        <dbReference type="SAM" id="Phobius"/>
    </source>
</evidence>
<gene>
    <name evidence="5" type="ORF">V6E02_01965</name>
</gene>
<feature type="transmembrane region" description="Helical" evidence="1">
    <location>
        <begin position="169"/>
        <end position="189"/>
    </location>
</feature>
<sequence>MKGWSIKWQVLLLALLPAALIALGLAWYFIQRGLSELDAALHNRGLAIARQLAPAAEYGVFSGNREILRRLAEAAAAEADVKWVAITDVNGEILAASGEHVALPAVADMQGLNVAVAATREALDFSAPIVVTQLAVEDEWYQAPPARRVIGRVTVELDRAPTLRAKEAVLQNGLIITAIGLFLAALVALRMSHRVTRPVLRLAQAVRQMGEGRLDLRVPEDSGGELQLLEAGVNRMAASLQASHENLQQRIADATLRLSYQAAHDTLTGLINRREFEVRLERALAGARHQGQIHTLCYLDLDQFKVVNDTCGHVAGDELLRQLSALLQARLRESDTLARLGGDEFGVLLENCDLATAEPVAESLRRTVKDYRFLWQDRSFGVGVSIGMVEINRDSGSLASLLSAADAACYAAKDRGRNRVHVYQEQDGEVQRRRGEMHWATRISQAMEENRFRLFRQPIVSADPSKGLAPHHEILLRMLSDEGELVLPMAFIPAAERYNLMPAIDRWVLSKVFSLFRECFGSEGDGPVCTVNLSGHSLCDESFLAFVHRQFELNQIPHRRICFEITETAAITNLREAVHFIEAMKARGCTFSLDDFGSGLSSFNYLKNLPVDYIKIDGAFVRDMDVDPMDYAMVEAIHRIGRVMGLATIAESVESETILERLRVIGVDYVQGEWLAAPVPLTDITGGRGFAV</sequence>
<evidence type="ECO:0000259" key="2">
    <source>
        <dbReference type="PROSITE" id="PS50883"/>
    </source>
</evidence>
<dbReference type="RefSeq" id="WP_347306611.1">
    <property type="nucleotide sequence ID" value="NZ_JBAJEX010000001.1"/>
</dbReference>
<reference evidence="5 6" key="1">
    <citation type="submission" date="2024-02" db="EMBL/GenBank/DDBJ databases">
        <title>New thermophilic sulfur-oxidizing bacteria from a hot springs of the Uzon caldera (Kamchatka, Russia).</title>
        <authorList>
            <person name="Dukat A.M."/>
            <person name="Elcheninov A.G."/>
            <person name="Frolov E.N."/>
        </authorList>
    </citation>
    <scope>NUCLEOTIDE SEQUENCE [LARGE SCALE GENOMIC DNA]</scope>
    <source>
        <strain evidence="5 6">AK1</strain>
    </source>
</reference>
<dbReference type="Gene3D" id="6.10.340.10">
    <property type="match status" value="1"/>
</dbReference>
<keyword evidence="1" id="KW-1133">Transmembrane helix</keyword>
<dbReference type="PROSITE" id="PS50883">
    <property type="entry name" value="EAL"/>
    <property type="match status" value="1"/>
</dbReference>
<evidence type="ECO:0000313" key="5">
    <source>
        <dbReference type="EMBL" id="MEO1765983.1"/>
    </source>
</evidence>
<dbReference type="Pfam" id="PF00563">
    <property type="entry name" value="EAL"/>
    <property type="match status" value="1"/>
</dbReference>